<dbReference type="KEGG" id="gbr:Gbro_2579"/>
<dbReference type="AlphaFoldDB" id="D0LEU0"/>
<evidence type="ECO:0000313" key="2">
    <source>
        <dbReference type="EMBL" id="ACY21814.1"/>
    </source>
</evidence>
<protein>
    <recommendedName>
        <fullName evidence="4">Secreted protein</fullName>
    </recommendedName>
</protein>
<dbReference type="EMBL" id="CP001802">
    <property type="protein sequence ID" value="ACY21814.1"/>
    <property type="molecule type" value="Genomic_DNA"/>
</dbReference>
<dbReference type="HOGENOM" id="CLU_1693011_0_0_11"/>
<reference evidence="2 3" key="2">
    <citation type="journal article" date="2010" name="Stand. Genomic Sci.">
        <title>Complete genome sequence of Gordonia bronchialis type strain (3410).</title>
        <authorList>
            <person name="Ivanova N."/>
            <person name="Sikorski J."/>
            <person name="Jando M."/>
            <person name="Lapidus A."/>
            <person name="Nolan M."/>
            <person name="Lucas S."/>
            <person name="Del Rio T.G."/>
            <person name="Tice H."/>
            <person name="Copeland A."/>
            <person name="Cheng J.F."/>
            <person name="Chen F."/>
            <person name="Bruce D."/>
            <person name="Goodwin L."/>
            <person name="Pitluck S."/>
            <person name="Mavromatis K."/>
            <person name="Ovchinnikova G."/>
            <person name="Pati A."/>
            <person name="Chen A."/>
            <person name="Palaniappan K."/>
            <person name="Land M."/>
            <person name="Hauser L."/>
            <person name="Chang Y.J."/>
            <person name="Jeffries C.D."/>
            <person name="Chain P."/>
            <person name="Saunders E."/>
            <person name="Han C."/>
            <person name="Detter J.C."/>
            <person name="Brettin T."/>
            <person name="Rohde M."/>
            <person name="Goker M."/>
            <person name="Bristow J."/>
            <person name="Eisen J.A."/>
            <person name="Markowitz V."/>
            <person name="Hugenholtz P."/>
            <person name="Klenk H.P."/>
            <person name="Kyrpides N.C."/>
        </authorList>
    </citation>
    <scope>NUCLEOTIDE SEQUENCE [LARGE SCALE GENOMIC DNA]</scope>
    <source>
        <strain evidence="3">ATCC 25592 / DSM 43247 / BCRC 13721 / JCM 3198 / KCTC 3076 / NBRC 16047 / NCTC 10667</strain>
    </source>
</reference>
<dbReference type="RefSeq" id="WP_012834369.1">
    <property type="nucleotide sequence ID" value="NC_013441.1"/>
</dbReference>
<feature type="chain" id="PRO_5003009999" description="Secreted protein" evidence="1">
    <location>
        <begin position="32"/>
        <end position="155"/>
    </location>
</feature>
<proteinExistence type="predicted"/>
<evidence type="ECO:0000256" key="1">
    <source>
        <dbReference type="SAM" id="SignalP"/>
    </source>
</evidence>
<reference evidence="3" key="1">
    <citation type="submission" date="2009-10" db="EMBL/GenBank/DDBJ databases">
        <title>The complete chromosome of Gordonia bronchialis DSM 43247.</title>
        <authorList>
            <consortium name="US DOE Joint Genome Institute (JGI-PGF)"/>
            <person name="Lucas S."/>
            <person name="Copeland A."/>
            <person name="Lapidus A."/>
            <person name="Glavina del Rio T."/>
            <person name="Dalin E."/>
            <person name="Tice H."/>
            <person name="Bruce D."/>
            <person name="Goodwin L."/>
            <person name="Pitluck S."/>
            <person name="Kyrpides N."/>
            <person name="Mavromatis K."/>
            <person name="Ivanova N."/>
            <person name="Ovchinnikova G."/>
            <person name="Saunders E."/>
            <person name="Brettin T."/>
            <person name="Detter J.C."/>
            <person name="Han C."/>
            <person name="Larimer F."/>
            <person name="Land M."/>
            <person name="Hauser L."/>
            <person name="Markowitz V."/>
            <person name="Cheng J.-F."/>
            <person name="Hugenholtz P."/>
            <person name="Woyke T."/>
            <person name="Wu D."/>
            <person name="Jando M."/>
            <person name="Schneider S."/>
            <person name="Goeker M."/>
            <person name="Klenk H.-P."/>
            <person name="Eisen J.A."/>
        </authorList>
    </citation>
    <scope>NUCLEOTIDE SEQUENCE [LARGE SCALE GENOMIC DNA]</scope>
    <source>
        <strain evidence="3">ATCC 25592 / DSM 43247 / BCRC 13721 / JCM 3198 / KCTC 3076 / NBRC 16047 / NCTC 10667</strain>
    </source>
</reference>
<dbReference type="OrthoDB" id="4377280at2"/>
<feature type="signal peptide" evidence="1">
    <location>
        <begin position="1"/>
        <end position="31"/>
    </location>
</feature>
<keyword evidence="1" id="KW-0732">Signal</keyword>
<dbReference type="eggNOG" id="ENOG5031W6S">
    <property type="taxonomic scope" value="Bacteria"/>
</dbReference>
<dbReference type="Proteomes" id="UP000001219">
    <property type="component" value="Chromosome"/>
</dbReference>
<gene>
    <name evidence="2" type="ordered locus">Gbro_2579</name>
</gene>
<evidence type="ECO:0008006" key="4">
    <source>
        <dbReference type="Google" id="ProtNLM"/>
    </source>
</evidence>
<keyword evidence="3" id="KW-1185">Reference proteome</keyword>
<sequence length="155" mass="16813">MTRKKFRQILWTAALSLIVLVGLSAAPSAHAGPVTAKREPAPHVRLADWYGTADAVQLDRNGGVYALRNDAGRRAVVLEGRSIAAPVSEKIARRTPILRATGWYRLASVPPRGVPAVGQWTRSTRYNAKQFRLCRIGIPGRGKVCTAYSGIIVAL</sequence>
<organism evidence="2 3">
    <name type="scientific">Gordonia bronchialis (strain ATCC 25592 / DSM 43247 / BCRC 13721 / JCM 3198 / KCTC 3076 / NBRC 16047 / NCTC 10667)</name>
    <name type="common">Rhodococcus bronchialis</name>
    <dbReference type="NCBI Taxonomy" id="526226"/>
    <lineage>
        <taxon>Bacteria</taxon>
        <taxon>Bacillati</taxon>
        <taxon>Actinomycetota</taxon>
        <taxon>Actinomycetes</taxon>
        <taxon>Mycobacteriales</taxon>
        <taxon>Gordoniaceae</taxon>
        <taxon>Gordonia</taxon>
    </lineage>
</organism>
<accession>D0LEU0</accession>
<name>D0LEU0_GORB4</name>
<evidence type="ECO:0000313" key="3">
    <source>
        <dbReference type="Proteomes" id="UP000001219"/>
    </source>
</evidence>